<keyword evidence="2" id="KW-1133">Transmembrane helix</keyword>
<proteinExistence type="inferred from homology"/>
<protein>
    <submittedName>
        <fullName evidence="4">Glycosyltransferase involved in cell wall biosynthesis</fullName>
    </submittedName>
</protein>
<feature type="transmembrane region" description="Helical" evidence="2">
    <location>
        <begin position="253"/>
        <end position="274"/>
    </location>
</feature>
<keyword evidence="2" id="KW-0472">Membrane</keyword>
<keyword evidence="2" id="KW-0812">Transmembrane</keyword>
<dbReference type="EMBL" id="JAVDXT010000001">
    <property type="protein sequence ID" value="MDR7376895.1"/>
    <property type="molecule type" value="Genomic_DNA"/>
</dbReference>
<evidence type="ECO:0000313" key="5">
    <source>
        <dbReference type="Proteomes" id="UP001180487"/>
    </source>
</evidence>
<evidence type="ECO:0000256" key="2">
    <source>
        <dbReference type="SAM" id="Phobius"/>
    </source>
</evidence>
<dbReference type="SUPFAM" id="SSF53448">
    <property type="entry name" value="Nucleotide-diphospho-sugar transferases"/>
    <property type="match status" value="1"/>
</dbReference>
<keyword evidence="5" id="KW-1185">Reference proteome</keyword>
<dbReference type="InterPro" id="IPR001173">
    <property type="entry name" value="Glyco_trans_2-like"/>
</dbReference>
<name>A0ABU2C6C2_9BURK</name>
<comment type="caution">
    <text evidence="4">The sequence shown here is derived from an EMBL/GenBank/DDBJ whole genome shotgun (WGS) entry which is preliminary data.</text>
</comment>
<reference evidence="4 5" key="1">
    <citation type="submission" date="2023-07" db="EMBL/GenBank/DDBJ databases">
        <title>Sorghum-associated microbial communities from plants grown in Nebraska, USA.</title>
        <authorList>
            <person name="Schachtman D."/>
        </authorList>
    </citation>
    <scope>NUCLEOTIDE SEQUENCE [LARGE SCALE GENOMIC DNA]</scope>
    <source>
        <strain evidence="4 5">BE313</strain>
    </source>
</reference>
<dbReference type="Proteomes" id="UP001180487">
    <property type="component" value="Unassembled WGS sequence"/>
</dbReference>
<dbReference type="PANTHER" id="PTHR43630">
    <property type="entry name" value="POLY-BETA-1,6-N-ACETYL-D-GLUCOSAMINE SYNTHASE"/>
    <property type="match status" value="1"/>
</dbReference>
<accession>A0ABU2C6C2</accession>
<evidence type="ECO:0000256" key="1">
    <source>
        <dbReference type="ARBA" id="ARBA00038494"/>
    </source>
</evidence>
<organism evidence="4 5">
    <name type="scientific">Rhodoferax ferrireducens</name>
    <dbReference type="NCBI Taxonomy" id="192843"/>
    <lineage>
        <taxon>Bacteria</taxon>
        <taxon>Pseudomonadati</taxon>
        <taxon>Pseudomonadota</taxon>
        <taxon>Betaproteobacteria</taxon>
        <taxon>Burkholderiales</taxon>
        <taxon>Comamonadaceae</taxon>
        <taxon>Rhodoferax</taxon>
    </lineage>
</organism>
<evidence type="ECO:0000313" key="4">
    <source>
        <dbReference type="EMBL" id="MDR7376895.1"/>
    </source>
</evidence>
<dbReference type="Gene3D" id="3.90.550.10">
    <property type="entry name" value="Spore Coat Polysaccharide Biosynthesis Protein SpsA, Chain A"/>
    <property type="match status" value="1"/>
</dbReference>
<sequence length="344" mass="38390">MTNIDSTVKRCRVSVIIKALNEEKRIVSAIQTALAAVDEVGGEVILADSCSSDRTIELASKFPIKIFQLANPQERCCGVGPQLGYQHSIGDFVYILDGDMEMLPGFLPAALAFMDENPQVAGVGGRVVEMNTTSLEYLSRVERGLAHMQAGEVDRLDMGGLYRRSAVQETKYFSNRNLHSYEEFDLAVRLRAKGWALWRVNMDAVKHHGHDAPPYDLLIRRWRSQYICGLGELLRAAWGQPHLRIALQGVRELRIYVSVLVWWFALLLIFGVAIKEITALLLLGLLALLPFSVMAWRKRSVSKAIFSVVSWCFNAAGLVRGLLSVPKDTTIRIASVKILSPNNH</sequence>
<comment type="similarity">
    <text evidence="1">Belongs to the glycosyltransferase 2 family. WaaE/KdtX subfamily.</text>
</comment>
<dbReference type="RefSeq" id="WP_310372175.1">
    <property type="nucleotide sequence ID" value="NZ_JAVDXT010000001.1"/>
</dbReference>
<feature type="transmembrane region" description="Helical" evidence="2">
    <location>
        <begin position="280"/>
        <end position="297"/>
    </location>
</feature>
<dbReference type="Pfam" id="PF00535">
    <property type="entry name" value="Glycos_transf_2"/>
    <property type="match status" value="1"/>
</dbReference>
<evidence type="ECO:0000259" key="3">
    <source>
        <dbReference type="Pfam" id="PF00535"/>
    </source>
</evidence>
<feature type="domain" description="Glycosyltransferase 2-like" evidence="3">
    <location>
        <begin position="14"/>
        <end position="140"/>
    </location>
</feature>
<dbReference type="InterPro" id="IPR029044">
    <property type="entry name" value="Nucleotide-diphossugar_trans"/>
</dbReference>
<dbReference type="PANTHER" id="PTHR43630:SF2">
    <property type="entry name" value="GLYCOSYLTRANSFERASE"/>
    <property type="match status" value="1"/>
</dbReference>
<gene>
    <name evidence="4" type="ORF">J2X19_001553</name>
</gene>